<reference evidence="16" key="1">
    <citation type="journal article" date="2023" name="G3 (Bethesda)">
        <title>A reference genome for the long-term kleptoplast-retaining sea slug Elysia crispata morphotype clarki.</title>
        <authorList>
            <person name="Eastman K.E."/>
            <person name="Pendleton A.L."/>
            <person name="Shaikh M.A."/>
            <person name="Suttiyut T."/>
            <person name="Ogas R."/>
            <person name="Tomko P."/>
            <person name="Gavelis G."/>
            <person name="Widhalm J.R."/>
            <person name="Wisecaver J.H."/>
        </authorList>
    </citation>
    <scope>NUCLEOTIDE SEQUENCE</scope>
    <source>
        <strain evidence="16">ECLA1</strain>
    </source>
</reference>
<feature type="transmembrane region" description="Helical" evidence="14">
    <location>
        <begin position="103"/>
        <end position="121"/>
    </location>
</feature>
<evidence type="ECO:0000256" key="3">
    <source>
        <dbReference type="ARBA" id="ARBA00022448"/>
    </source>
</evidence>
<dbReference type="GO" id="GO:0030322">
    <property type="term" value="P:stabilization of membrane potential"/>
    <property type="evidence" value="ECO:0007669"/>
    <property type="project" value="TreeGrafter"/>
</dbReference>
<evidence type="ECO:0000256" key="13">
    <source>
        <dbReference type="SAM" id="MobiDB-lite"/>
    </source>
</evidence>
<keyword evidence="6" id="KW-0631">Potassium channel</keyword>
<evidence type="ECO:0000256" key="4">
    <source>
        <dbReference type="ARBA" id="ARBA00022538"/>
    </source>
</evidence>
<keyword evidence="3 12" id="KW-0813">Transport</keyword>
<feature type="region of interest" description="Disordered" evidence="13">
    <location>
        <begin position="370"/>
        <end position="408"/>
    </location>
</feature>
<feature type="domain" description="Potassium channel" evidence="15">
    <location>
        <begin position="98"/>
        <end position="155"/>
    </location>
</feature>
<evidence type="ECO:0000256" key="12">
    <source>
        <dbReference type="RuleBase" id="RU003857"/>
    </source>
</evidence>
<keyword evidence="8 14" id="KW-1133">Transmembrane helix</keyword>
<feature type="domain" description="Potassium channel" evidence="15">
    <location>
        <begin position="190"/>
        <end position="284"/>
    </location>
</feature>
<keyword evidence="7" id="KW-0630">Potassium</keyword>
<feature type="transmembrane region" description="Helical" evidence="14">
    <location>
        <begin position="255"/>
        <end position="276"/>
    </location>
</feature>
<evidence type="ECO:0000256" key="5">
    <source>
        <dbReference type="ARBA" id="ARBA00022692"/>
    </source>
</evidence>
<keyword evidence="9 12" id="KW-0406">Ion transport</keyword>
<evidence type="ECO:0000256" key="6">
    <source>
        <dbReference type="ARBA" id="ARBA00022826"/>
    </source>
</evidence>
<keyword evidence="10 14" id="KW-0472">Membrane</keyword>
<dbReference type="SUPFAM" id="SSF81324">
    <property type="entry name" value="Voltage-gated potassium channels"/>
    <property type="match status" value="2"/>
</dbReference>
<comment type="caution">
    <text evidence="16">The sequence shown here is derived from an EMBL/GenBank/DDBJ whole genome shotgun (WGS) entry which is preliminary data.</text>
</comment>
<evidence type="ECO:0000256" key="10">
    <source>
        <dbReference type="ARBA" id="ARBA00023136"/>
    </source>
</evidence>
<evidence type="ECO:0000313" key="16">
    <source>
        <dbReference type="EMBL" id="KAK3802659.1"/>
    </source>
</evidence>
<name>A0AAE1BAA7_9GAST</name>
<protein>
    <recommendedName>
        <fullName evidence="15">Potassium channel domain-containing protein</fullName>
    </recommendedName>
</protein>
<dbReference type="GO" id="GO:0015271">
    <property type="term" value="F:outward rectifier potassium channel activity"/>
    <property type="evidence" value="ECO:0007669"/>
    <property type="project" value="TreeGrafter"/>
</dbReference>
<keyword evidence="4" id="KW-0633">Potassium transport</keyword>
<feature type="transmembrane region" description="Helical" evidence="14">
    <location>
        <begin position="212"/>
        <end position="234"/>
    </location>
</feature>
<sequence length="436" mass="48900">MRRLVFLILVLSTMTYLIVGSVVFHYLEDFHETQHKKSLARAHAEFIAHNPGVNQTELEDLIMTAIRTHLEGISIAAILKRDITANSSSLDDESVVTSSKWDIASGFLFCITVISTIGYGNMVPRTWGGQLFCIFYALFGIPIFGAVLVGTGERLQIPIKKLHQCRPWVKDNPIKDQKLKSIMLLSTGMSVIVFIPAWVFTITEDWSYLEGMYYSIITLTTVGFGDLVPESIFTETGQGLKEFLIPKGVTATRHYFYRIVLSLWIIMGLSWIALILSEISTMMQSQMNNVAASTSHRLSNLEELVRKKAKETRERFSKRDRYHGMYNPTLMKAFQSHATQIQTAHAGKNDKAAHEQTNNVMVMSINVGSQASEEEGDGDFSESTNIVTSDDSGGNNYNGSSETSRWNRNNSNNIAFNEYNGHALPTTDELTHVENT</sequence>
<dbReference type="PANTHER" id="PTHR11003">
    <property type="entry name" value="POTASSIUM CHANNEL, SUBFAMILY K"/>
    <property type="match status" value="1"/>
</dbReference>
<proteinExistence type="inferred from homology"/>
<comment type="subcellular location">
    <subcellularLocation>
        <location evidence="1">Membrane</location>
        <topology evidence="1">Multi-pass membrane protein</topology>
    </subcellularLocation>
</comment>
<dbReference type="PANTHER" id="PTHR11003:SF334">
    <property type="entry name" value="FI03418P"/>
    <property type="match status" value="1"/>
</dbReference>
<evidence type="ECO:0000256" key="1">
    <source>
        <dbReference type="ARBA" id="ARBA00004141"/>
    </source>
</evidence>
<dbReference type="PRINTS" id="PR01095">
    <property type="entry name" value="TASKCHANNEL"/>
</dbReference>
<keyword evidence="5 12" id="KW-0812">Transmembrane</keyword>
<feature type="transmembrane region" description="Helical" evidence="14">
    <location>
        <begin position="127"/>
        <end position="151"/>
    </location>
</feature>
<evidence type="ECO:0000256" key="14">
    <source>
        <dbReference type="SAM" id="Phobius"/>
    </source>
</evidence>
<dbReference type="GO" id="GO:0005886">
    <property type="term" value="C:plasma membrane"/>
    <property type="evidence" value="ECO:0007669"/>
    <property type="project" value="TreeGrafter"/>
</dbReference>
<evidence type="ECO:0000313" key="17">
    <source>
        <dbReference type="Proteomes" id="UP001283361"/>
    </source>
</evidence>
<gene>
    <name evidence="16" type="ORF">RRG08_001922</name>
</gene>
<evidence type="ECO:0000259" key="15">
    <source>
        <dbReference type="Pfam" id="PF07885"/>
    </source>
</evidence>
<keyword evidence="11 12" id="KW-0407">Ion channel</keyword>
<dbReference type="Proteomes" id="UP001283361">
    <property type="component" value="Unassembled WGS sequence"/>
</dbReference>
<evidence type="ECO:0000256" key="8">
    <source>
        <dbReference type="ARBA" id="ARBA00022989"/>
    </source>
</evidence>
<dbReference type="AlphaFoldDB" id="A0AAE1BAA7"/>
<evidence type="ECO:0000256" key="2">
    <source>
        <dbReference type="ARBA" id="ARBA00006666"/>
    </source>
</evidence>
<dbReference type="PRINTS" id="PR01333">
    <property type="entry name" value="2POREKCHANEL"/>
</dbReference>
<dbReference type="InterPro" id="IPR003280">
    <property type="entry name" value="2pore_dom_K_chnl"/>
</dbReference>
<organism evidence="16 17">
    <name type="scientific">Elysia crispata</name>
    <name type="common">lettuce slug</name>
    <dbReference type="NCBI Taxonomy" id="231223"/>
    <lineage>
        <taxon>Eukaryota</taxon>
        <taxon>Metazoa</taxon>
        <taxon>Spiralia</taxon>
        <taxon>Lophotrochozoa</taxon>
        <taxon>Mollusca</taxon>
        <taxon>Gastropoda</taxon>
        <taxon>Heterobranchia</taxon>
        <taxon>Euthyneura</taxon>
        <taxon>Panpulmonata</taxon>
        <taxon>Sacoglossa</taxon>
        <taxon>Placobranchoidea</taxon>
        <taxon>Plakobranchidae</taxon>
        <taxon>Elysia</taxon>
    </lineage>
</organism>
<accession>A0AAE1BAA7</accession>
<evidence type="ECO:0000256" key="7">
    <source>
        <dbReference type="ARBA" id="ARBA00022958"/>
    </source>
</evidence>
<feature type="compositionally biased region" description="Polar residues" evidence="13">
    <location>
        <begin position="384"/>
        <end position="408"/>
    </location>
</feature>
<dbReference type="Gene3D" id="1.10.287.70">
    <property type="match status" value="1"/>
</dbReference>
<dbReference type="Pfam" id="PF07885">
    <property type="entry name" value="Ion_trans_2"/>
    <property type="match status" value="2"/>
</dbReference>
<dbReference type="GO" id="GO:0022841">
    <property type="term" value="F:potassium ion leak channel activity"/>
    <property type="evidence" value="ECO:0007669"/>
    <property type="project" value="TreeGrafter"/>
</dbReference>
<feature type="transmembrane region" description="Helical" evidence="14">
    <location>
        <begin position="6"/>
        <end position="27"/>
    </location>
</feature>
<keyword evidence="17" id="KW-1185">Reference proteome</keyword>
<comment type="similarity">
    <text evidence="2 12">Belongs to the two pore domain potassium channel (TC 1.A.1.8) family.</text>
</comment>
<evidence type="ECO:0000256" key="11">
    <source>
        <dbReference type="ARBA" id="ARBA00023303"/>
    </source>
</evidence>
<dbReference type="InterPro" id="IPR013099">
    <property type="entry name" value="K_chnl_dom"/>
</dbReference>
<dbReference type="EMBL" id="JAWDGP010000218">
    <property type="protein sequence ID" value="KAK3802659.1"/>
    <property type="molecule type" value="Genomic_DNA"/>
</dbReference>
<evidence type="ECO:0000256" key="9">
    <source>
        <dbReference type="ARBA" id="ARBA00023065"/>
    </source>
</evidence>
<dbReference type="InterPro" id="IPR003092">
    <property type="entry name" value="2pore_dom_K_chnl_TASK"/>
</dbReference>
<feature type="transmembrane region" description="Helical" evidence="14">
    <location>
        <begin position="182"/>
        <end position="200"/>
    </location>
</feature>